<dbReference type="PANTHER" id="PTHR47094:SF1">
    <property type="entry name" value="RING-TYPE E3 UBIQUITIN TRANSFERASE"/>
    <property type="match status" value="1"/>
</dbReference>
<dbReference type="PROSITE" id="PS00518">
    <property type="entry name" value="ZF_RING_1"/>
    <property type="match status" value="1"/>
</dbReference>
<dbReference type="GO" id="GO:0140082">
    <property type="term" value="F:SUMO-ubiquitin ligase activity"/>
    <property type="evidence" value="ECO:0007669"/>
    <property type="project" value="TreeGrafter"/>
</dbReference>
<dbReference type="AlphaFoldDB" id="A0A166EV36"/>
<dbReference type="InterPro" id="IPR049627">
    <property type="entry name" value="SLX8"/>
</dbReference>
<dbReference type="InterPro" id="IPR001841">
    <property type="entry name" value="Znf_RING"/>
</dbReference>
<dbReference type="UniPathway" id="UPA00143"/>
<dbReference type="GO" id="GO:0061630">
    <property type="term" value="F:ubiquitin protein ligase activity"/>
    <property type="evidence" value="ECO:0007669"/>
    <property type="project" value="InterPro"/>
</dbReference>
<evidence type="ECO:0000256" key="1">
    <source>
        <dbReference type="ARBA" id="ARBA00022723"/>
    </source>
</evidence>
<keyword evidence="1" id="KW-0479">Metal-binding</keyword>
<organism evidence="7 8">
    <name type="scientific">Sistotremastrum suecicum HHB10207 ss-3</name>
    <dbReference type="NCBI Taxonomy" id="1314776"/>
    <lineage>
        <taxon>Eukaryota</taxon>
        <taxon>Fungi</taxon>
        <taxon>Dikarya</taxon>
        <taxon>Basidiomycota</taxon>
        <taxon>Agaricomycotina</taxon>
        <taxon>Agaricomycetes</taxon>
        <taxon>Sistotremastrales</taxon>
        <taxon>Sistotremastraceae</taxon>
        <taxon>Sistotremastrum</taxon>
    </lineage>
</organism>
<accession>A0A166EV36</accession>
<dbReference type="GO" id="GO:0016567">
    <property type="term" value="P:protein ubiquitination"/>
    <property type="evidence" value="ECO:0007669"/>
    <property type="project" value="UniProtKB-UniPathway"/>
</dbReference>
<dbReference type="PANTHER" id="PTHR47094">
    <property type="entry name" value="ELFLESS, ISOFORM B"/>
    <property type="match status" value="1"/>
</dbReference>
<keyword evidence="8" id="KW-1185">Reference proteome</keyword>
<dbReference type="InterPro" id="IPR018957">
    <property type="entry name" value="Znf_C3HC4_RING-type"/>
</dbReference>
<dbReference type="OrthoDB" id="6270329at2759"/>
<reference evidence="7 8" key="1">
    <citation type="journal article" date="2016" name="Mol. Biol. Evol.">
        <title>Comparative Genomics of Early-Diverging Mushroom-Forming Fungi Provides Insights into the Origins of Lignocellulose Decay Capabilities.</title>
        <authorList>
            <person name="Nagy L.G."/>
            <person name="Riley R."/>
            <person name="Tritt A."/>
            <person name="Adam C."/>
            <person name="Daum C."/>
            <person name="Floudas D."/>
            <person name="Sun H."/>
            <person name="Yadav J.S."/>
            <person name="Pangilinan J."/>
            <person name="Larsson K.H."/>
            <person name="Matsuura K."/>
            <person name="Barry K."/>
            <person name="Labutti K."/>
            <person name="Kuo R."/>
            <person name="Ohm R.A."/>
            <person name="Bhattacharya S.S."/>
            <person name="Shirouzu T."/>
            <person name="Yoshinaga Y."/>
            <person name="Martin F.M."/>
            <person name="Grigoriev I.V."/>
            <person name="Hibbett D.S."/>
        </authorList>
    </citation>
    <scope>NUCLEOTIDE SEQUENCE [LARGE SCALE GENOMIC DNA]</scope>
    <source>
        <strain evidence="7 8">HHB10207 ss-3</strain>
    </source>
</reference>
<dbReference type="SMART" id="SM00184">
    <property type="entry name" value="RING"/>
    <property type="match status" value="1"/>
</dbReference>
<dbReference type="PROSITE" id="PS50089">
    <property type="entry name" value="ZF_RING_2"/>
    <property type="match status" value="1"/>
</dbReference>
<dbReference type="GO" id="GO:0008270">
    <property type="term" value="F:zinc ion binding"/>
    <property type="evidence" value="ECO:0007669"/>
    <property type="project" value="UniProtKB-KW"/>
</dbReference>
<evidence type="ECO:0000313" key="8">
    <source>
        <dbReference type="Proteomes" id="UP000076798"/>
    </source>
</evidence>
<feature type="compositionally biased region" description="Polar residues" evidence="5">
    <location>
        <begin position="60"/>
        <end position="74"/>
    </location>
</feature>
<dbReference type="GO" id="GO:0032183">
    <property type="term" value="F:SUMO binding"/>
    <property type="evidence" value="ECO:0007669"/>
    <property type="project" value="TreeGrafter"/>
</dbReference>
<dbReference type="InterPro" id="IPR013083">
    <property type="entry name" value="Znf_RING/FYVE/PHD"/>
</dbReference>
<protein>
    <recommendedName>
        <fullName evidence="6">RING-type domain-containing protein</fullName>
    </recommendedName>
</protein>
<dbReference type="GO" id="GO:0006511">
    <property type="term" value="P:ubiquitin-dependent protein catabolic process"/>
    <property type="evidence" value="ECO:0007669"/>
    <property type="project" value="TreeGrafter"/>
</dbReference>
<dbReference type="EMBL" id="KV428038">
    <property type="protein sequence ID" value="KZT39978.1"/>
    <property type="molecule type" value="Genomic_DNA"/>
</dbReference>
<dbReference type="InterPro" id="IPR017907">
    <property type="entry name" value="Znf_RING_CS"/>
</dbReference>
<keyword evidence="2 4" id="KW-0863">Zinc-finger</keyword>
<evidence type="ECO:0000256" key="5">
    <source>
        <dbReference type="SAM" id="MobiDB-lite"/>
    </source>
</evidence>
<proteinExistence type="predicted"/>
<evidence type="ECO:0000256" key="2">
    <source>
        <dbReference type="ARBA" id="ARBA00022771"/>
    </source>
</evidence>
<keyword evidence="3" id="KW-0862">Zinc</keyword>
<dbReference type="Gene3D" id="3.30.40.10">
    <property type="entry name" value="Zinc/RING finger domain, C3HC4 (zinc finger)"/>
    <property type="match status" value="1"/>
</dbReference>
<evidence type="ECO:0000259" key="6">
    <source>
        <dbReference type="PROSITE" id="PS50089"/>
    </source>
</evidence>
<feature type="compositionally biased region" description="Polar residues" evidence="5">
    <location>
        <begin position="16"/>
        <end position="34"/>
    </location>
</feature>
<feature type="region of interest" description="Disordered" evidence="5">
    <location>
        <begin position="118"/>
        <end position="181"/>
    </location>
</feature>
<sequence>MMTGSYSSLSNWNYLGEETSQSNNQPRTLPSMPSNIPVHQPPFQRPFQPPPPFHTHNAERVQSSFVTGSSSRPSGSAVAYQTPPQHFPNAPLPTAEQSPRLRAFHDGLNRILHEFDSEPDRQTNSHNHRQPTPSASVPSSQSSDFSQPQQSQSSQSESQPQASSSTQKPSTREKTPQATASEPLGNYACPICFSAPTNATMTTCGHVMCGECLFTAVKTTLARATGPIYENVPRCPVCRAELKGWDGKGGGVIGLKPRTVTTI</sequence>
<evidence type="ECO:0000256" key="3">
    <source>
        <dbReference type="ARBA" id="ARBA00022833"/>
    </source>
</evidence>
<dbReference type="Pfam" id="PF00097">
    <property type="entry name" value="zf-C3HC4"/>
    <property type="match status" value="1"/>
</dbReference>
<gene>
    <name evidence="7" type="ORF">SISSUDRAFT_554488</name>
</gene>
<evidence type="ECO:0000256" key="4">
    <source>
        <dbReference type="PROSITE-ProRule" id="PRU00175"/>
    </source>
</evidence>
<dbReference type="STRING" id="1314776.A0A166EV36"/>
<name>A0A166EV36_9AGAM</name>
<feature type="domain" description="RING-type" evidence="6">
    <location>
        <begin position="189"/>
        <end position="239"/>
    </location>
</feature>
<evidence type="ECO:0000313" key="7">
    <source>
        <dbReference type="EMBL" id="KZT39978.1"/>
    </source>
</evidence>
<dbReference type="Proteomes" id="UP000076798">
    <property type="component" value="Unassembled WGS sequence"/>
</dbReference>
<feature type="compositionally biased region" description="Pro residues" evidence="5">
    <location>
        <begin position="39"/>
        <end position="53"/>
    </location>
</feature>
<dbReference type="SUPFAM" id="SSF57850">
    <property type="entry name" value="RING/U-box"/>
    <property type="match status" value="1"/>
</dbReference>
<feature type="region of interest" description="Disordered" evidence="5">
    <location>
        <begin position="16"/>
        <end position="95"/>
    </location>
</feature>
<dbReference type="GO" id="GO:0033768">
    <property type="term" value="C:SUMO-targeted ubiquitin ligase complex"/>
    <property type="evidence" value="ECO:0007669"/>
    <property type="project" value="TreeGrafter"/>
</dbReference>
<feature type="compositionally biased region" description="Low complexity" evidence="5">
    <location>
        <begin position="130"/>
        <end position="167"/>
    </location>
</feature>